<keyword evidence="1" id="KW-0614">Plasmid</keyword>
<dbReference type="AlphaFoldDB" id="A4JWJ2"/>
<reference evidence="1 2" key="1">
    <citation type="submission" date="2007-03" db="EMBL/GenBank/DDBJ databases">
        <title>Complete sequence of plasmid pBVIE05 of Burkholderia vietnamiensis G4.</title>
        <authorList>
            <consortium name="US DOE Joint Genome Institute"/>
            <person name="Copeland A."/>
            <person name="Lucas S."/>
            <person name="Lapidus A."/>
            <person name="Barry K."/>
            <person name="Detter J.C."/>
            <person name="Glavina del Rio T."/>
            <person name="Hammon N."/>
            <person name="Israni S."/>
            <person name="Dalin E."/>
            <person name="Tice H."/>
            <person name="Pitluck S."/>
            <person name="Chain P."/>
            <person name="Malfatti S."/>
            <person name="Shin M."/>
            <person name="Vergez L."/>
            <person name="Schmutz J."/>
            <person name="Larimer F."/>
            <person name="Land M."/>
            <person name="Hauser L."/>
            <person name="Kyrpides N."/>
            <person name="Tiedje J."/>
            <person name="Richardson P."/>
        </authorList>
    </citation>
    <scope>NUCLEOTIDE SEQUENCE [LARGE SCALE GENOMIC DNA]</scope>
    <source>
        <strain evidence="2">G4 / LMG 22486</strain>
        <plasmid evidence="1 2">pBVIE05</plasmid>
    </source>
</reference>
<accession>A4JWJ2</accession>
<organism evidence="1 2">
    <name type="scientific">Burkholderia vietnamiensis (strain G4 / LMG 22486)</name>
    <name type="common">Burkholderia cepacia (strain R1808)</name>
    <dbReference type="NCBI Taxonomy" id="269482"/>
    <lineage>
        <taxon>Bacteria</taxon>
        <taxon>Pseudomonadati</taxon>
        <taxon>Pseudomonadota</taxon>
        <taxon>Betaproteobacteria</taxon>
        <taxon>Burkholderiales</taxon>
        <taxon>Burkholderiaceae</taxon>
        <taxon>Burkholderia</taxon>
        <taxon>Burkholderia cepacia complex</taxon>
    </lineage>
</organism>
<evidence type="ECO:0000313" key="1">
    <source>
        <dbReference type="EMBL" id="ABO60645.1"/>
    </source>
</evidence>
<protein>
    <submittedName>
        <fullName evidence="1">Uncharacterized protein</fullName>
    </submittedName>
</protein>
<dbReference type="Proteomes" id="UP000002287">
    <property type="component" value="Plasmid pBVIE05"/>
</dbReference>
<name>A4JWJ2_BURVG</name>
<dbReference type="HOGENOM" id="CLU_584861_0_0_4"/>
<proteinExistence type="predicted"/>
<gene>
    <name evidence="1" type="ordered locus">Bcep1808_7775</name>
</gene>
<evidence type="ECO:0000313" key="2">
    <source>
        <dbReference type="Proteomes" id="UP000002287"/>
    </source>
</evidence>
<geneLocation type="plasmid" evidence="1 2">
    <name>pBVIE05</name>
</geneLocation>
<dbReference type="KEGG" id="bvi:Bcep1808_7775"/>
<dbReference type="EMBL" id="CP000621">
    <property type="protein sequence ID" value="ABO60645.1"/>
    <property type="molecule type" value="Genomic_DNA"/>
</dbReference>
<sequence length="467" mass="49628">MSDLIPVDSPSLQPLQQSFERDQLESELKAVFLAVFESMIRANERRLNLYGMPHLGDAELVERALKDSGLAIVKRDVTRSSFLLQAARARNPRRGMIFLKQYLQAVWPNVWLVEPLWHPLATSANYPADRTPLGTKTLTNGVSAVYDMASNPEGLPTVYKTDWQGKTQLYTTPRTNSLTYSGPIDNAAWVKTLMTATANAAVAPDGTQTAAKIADSDTSNAAHSVQHSSVSSQNAADWNTWSIYVQAVERRYVVLRLIASGASSNYCAAYFDLLTGNSAVVNAGKATGAKATITSLGVNGWWRVSVSGIPNPNVASQGIAAFIGAPPSFGNTTVYAGVVGQGINAWGGQLEAGGAPTRYIGTTGAAVTVTDYTVNANGVAHFSDGVTADAPLTHFRTGRIRVTLPVSSDNGLGLLEIAKAFRSTLAPRLMLELRLSTLFENKGAAGGLALANGAKAIMPLMAIGKIS</sequence>